<keyword evidence="4" id="KW-0804">Transcription</keyword>
<dbReference type="InterPro" id="IPR050536">
    <property type="entry name" value="DtxR_MntR_Metal-Reg"/>
</dbReference>
<dbReference type="PANTHER" id="PTHR33238:SF7">
    <property type="entry name" value="IRON-DEPENDENT TRANSCRIPTIONAL REGULATOR"/>
    <property type="match status" value="1"/>
</dbReference>
<reference evidence="8" key="3">
    <citation type="submission" date="2016-06" db="EMBL/GenBank/DDBJ databases">
        <authorList>
            <person name="Olsen C.W."/>
            <person name="Carey S."/>
            <person name="Hinshaw L."/>
            <person name="Karasin A.I."/>
        </authorList>
    </citation>
    <scope>NUCLEOTIDE SEQUENCE [LARGE SCALE GENOMIC DNA]</scope>
    <source>
        <strain evidence="8">PM4</strain>
    </source>
</reference>
<dbReference type="Pfam" id="PF01325">
    <property type="entry name" value="Fe_dep_repress"/>
    <property type="match status" value="1"/>
</dbReference>
<evidence type="ECO:0000256" key="2">
    <source>
        <dbReference type="ARBA" id="ARBA00023015"/>
    </source>
</evidence>
<dbReference type="InterPro" id="IPR022687">
    <property type="entry name" value="HTH_DTXR"/>
</dbReference>
<evidence type="ECO:0000259" key="5">
    <source>
        <dbReference type="Pfam" id="PF01325"/>
    </source>
</evidence>
<dbReference type="PANTHER" id="PTHR33238">
    <property type="entry name" value="IRON (METAL) DEPENDENT REPRESSOR, DTXR FAMILY"/>
    <property type="match status" value="1"/>
</dbReference>
<dbReference type="SUPFAM" id="SSF47979">
    <property type="entry name" value="Iron-dependent repressor protein, dimerization domain"/>
    <property type="match status" value="1"/>
</dbReference>
<dbReference type="InterPro" id="IPR036421">
    <property type="entry name" value="Fe_dep_repressor_sf"/>
</dbReference>
<dbReference type="OrthoDB" id="24735at2157"/>
<evidence type="ECO:0000313" key="7">
    <source>
        <dbReference type="EMBL" id="SIM85609.1"/>
    </source>
</evidence>
<evidence type="ECO:0000256" key="4">
    <source>
        <dbReference type="ARBA" id="ARBA00023163"/>
    </source>
</evidence>
<dbReference type="GO" id="GO:0003677">
    <property type="term" value="F:DNA binding"/>
    <property type="evidence" value="ECO:0007669"/>
    <property type="project" value="UniProtKB-KW"/>
</dbReference>
<dbReference type="Proteomes" id="UP000187822">
    <property type="component" value="Chromosome I"/>
</dbReference>
<dbReference type="InterPro" id="IPR036388">
    <property type="entry name" value="WH-like_DNA-bd_sf"/>
</dbReference>
<protein>
    <submittedName>
        <fullName evidence="7">DtxR family iron (Metal) dependent repressor</fullName>
    </submittedName>
</protein>
<dbReference type="RefSeq" id="WP_077076912.1">
    <property type="nucleotide sequence ID" value="NZ_LT671858.1"/>
</dbReference>
<reference evidence="9" key="2">
    <citation type="submission" date="2016-06" db="EMBL/GenBank/DDBJ databases">
        <authorList>
            <person name="Toshchakov V.S."/>
        </authorList>
    </citation>
    <scope>NUCLEOTIDE SEQUENCE [LARGE SCALE GENOMIC DNA]</scope>
    <source>
        <strain>PM4 (JCM 30641</strain>
        <strain evidence="9">\VKM B-2940)</strain>
    </source>
</reference>
<sequence>MSTNLSVTTEDYLKSIYELNEYKGFATLADISQILGTARQTVYDEIKILLDKNFVKRKDRGKYSLTDGGEREANLFLRKHRVAEILLWKGLNMKWSKLDDQAMGIEHGMTEEIISAACKKFNCEKCPHGNPIPNSNGDVFLPADLKYKELEVGKRYFLNRVIFETPDILKFLEENSLLPNVIVLKDNNQNELMMSDDRRIGIPDYVLDALRFRK</sequence>
<dbReference type="GO" id="GO:0003700">
    <property type="term" value="F:DNA-binding transcription factor activity"/>
    <property type="evidence" value="ECO:0007669"/>
    <property type="project" value="InterPro"/>
</dbReference>
<dbReference type="SMART" id="SM00529">
    <property type="entry name" value="HTH_DTXR"/>
    <property type="match status" value="1"/>
</dbReference>
<name>A0A1N5WK55_9ARCH</name>
<dbReference type="Gene3D" id="1.10.60.10">
    <property type="entry name" value="Iron dependent repressor, metal binding and dimerisation domain"/>
    <property type="match status" value="1"/>
</dbReference>
<keyword evidence="9" id="KW-1185">Reference proteome</keyword>
<dbReference type="Pfam" id="PF02742">
    <property type="entry name" value="Fe_dep_repr_C"/>
    <property type="match status" value="1"/>
</dbReference>
<dbReference type="InterPro" id="IPR022689">
    <property type="entry name" value="Iron_dep_repressor"/>
</dbReference>
<dbReference type="GO" id="GO:0046983">
    <property type="term" value="F:protein dimerization activity"/>
    <property type="evidence" value="ECO:0007669"/>
    <property type="project" value="InterPro"/>
</dbReference>
<proteinExistence type="inferred from homology"/>
<keyword evidence="2" id="KW-0805">Transcription regulation</keyword>
<dbReference type="KEGG" id="cdiv:CPM_1811"/>
<evidence type="ECO:0000256" key="1">
    <source>
        <dbReference type="ARBA" id="ARBA00007871"/>
    </source>
</evidence>
<dbReference type="EMBL" id="LT671858">
    <property type="protein sequence ID" value="SIM85609.1"/>
    <property type="molecule type" value="Genomic_DNA"/>
</dbReference>
<dbReference type="Proteomes" id="UP000195607">
    <property type="component" value="Chromosome I"/>
</dbReference>
<evidence type="ECO:0000313" key="9">
    <source>
        <dbReference type="Proteomes" id="UP000187822"/>
    </source>
</evidence>
<dbReference type="AlphaFoldDB" id="A0A1N5WK55"/>
<comment type="similarity">
    <text evidence="1">Belongs to the DtxR/MntR family.</text>
</comment>
<evidence type="ECO:0000259" key="6">
    <source>
        <dbReference type="Pfam" id="PF02742"/>
    </source>
</evidence>
<dbReference type="GO" id="GO:0046914">
    <property type="term" value="F:transition metal ion binding"/>
    <property type="evidence" value="ECO:0007669"/>
    <property type="project" value="InterPro"/>
</dbReference>
<evidence type="ECO:0000313" key="8">
    <source>
        <dbReference type="EMBL" id="SJK85589.1"/>
    </source>
</evidence>
<feature type="domain" description="Iron dependent repressor metal binding and dimerisation" evidence="6">
    <location>
        <begin position="66"/>
        <end position="134"/>
    </location>
</feature>
<dbReference type="SUPFAM" id="SSF46785">
    <property type="entry name" value="Winged helix' DNA-binding domain"/>
    <property type="match status" value="1"/>
</dbReference>
<organism evidence="7 10">
    <name type="scientific">Cuniculiplasma divulgatum</name>
    <dbReference type="NCBI Taxonomy" id="1673428"/>
    <lineage>
        <taxon>Archaea</taxon>
        <taxon>Methanobacteriati</taxon>
        <taxon>Thermoplasmatota</taxon>
        <taxon>Thermoplasmata</taxon>
        <taxon>Thermoplasmatales</taxon>
        <taxon>Cuniculiplasmataceae</taxon>
        <taxon>Cuniculiplasma</taxon>
    </lineage>
</organism>
<evidence type="ECO:0000313" key="10">
    <source>
        <dbReference type="Proteomes" id="UP000195607"/>
    </source>
</evidence>
<dbReference type="Gene3D" id="1.10.10.10">
    <property type="entry name" value="Winged helix-like DNA-binding domain superfamily/Winged helix DNA-binding domain"/>
    <property type="match status" value="1"/>
</dbReference>
<reference evidence="7 10" key="1">
    <citation type="submission" date="2016-04" db="EMBL/GenBank/DDBJ databases">
        <authorList>
            <person name="Evans L.H."/>
            <person name="Alamgir A."/>
            <person name="Owens N."/>
            <person name="Weber N.D."/>
            <person name="Virtaneva K."/>
            <person name="Barbian K."/>
            <person name="Babar A."/>
            <person name="Rosenke K."/>
        </authorList>
    </citation>
    <scope>NUCLEOTIDE SEQUENCE [LARGE SCALE GENOMIC DNA]</scope>
    <source>
        <strain evidence="7">S5</strain>
        <strain evidence="10">S5(T) (JCM 30642 \VKM B-2941)</strain>
    </source>
</reference>
<dbReference type="InterPro" id="IPR038157">
    <property type="entry name" value="FeoA_core_dom"/>
</dbReference>
<dbReference type="STRING" id="1673428.CPM_1811"/>
<keyword evidence="3" id="KW-0238">DNA-binding</keyword>
<gene>
    <name evidence="8" type="ORF">CPM_1811</name>
    <name evidence="7" type="ORF">CSP5_1872</name>
</gene>
<dbReference type="InterPro" id="IPR001367">
    <property type="entry name" value="Fe_dep_repressor"/>
</dbReference>
<evidence type="ECO:0000256" key="3">
    <source>
        <dbReference type="ARBA" id="ARBA00023125"/>
    </source>
</evidence>
<dbReference type="GeneID" id="41589109"/>
<dbReference type="InterPro" id="IPR036390">
    <property type="entry name" value="WH_DNA-bd_sf"/>
</dbReference>
<dbReference type="EMBL" id="LT719092">
    <property type="protein sequence ID" value="SJK85589.1"/>
    <property type="molecule type" value="Genomic_DNA"/>
</dbReference>
<feature type="domain" description="HTH dtxR-type" evidence="5">
    <location>
        <begin position="5"/>
        <end position="57"/>
    </location>
</feature>
<accession>A0A1N5WK55</accession>
<dbReference type="Gene3D" id="2.30.30.90">
    <property type="match status" value="1"/>
</dbReference>